<dbReference type="OrthoDB" id="3237195at2"/>
<dbReference type="RefSeq" id="WP_003988492.1">
    <property type="nucleotide sequence ID" value="NZ_GG657757.1"/>
</dbReference>
<evidence type="ECO:0000313" key="7">
    <source>
        <dbReference type="Proteomes" id="UP000004184"/>
    </source>
</evidence>
<dbReference type="eggNOG" id="COG1309">
    <property type="taxonomic scope" value="Bacteria"/>
</dbReference>
<dbReference type="PANTHER" id="PTHR30055:SF234">
    <property type="entry name" value="HTH-TYPE TRANSCRIPTIONAL REGULATOR BETI"/>
    <property type="match status" value="1"/>
</dbReference>
<reference evidence="7" key="1">
    <citation type="submission" date="2009-02" db="EMBL/GenBank/DDBJ databases">
        <title>Annotation of Streptomyces viridochromogenes strain DSM 40736.</title>
        <authorList>
            <consortium name="The Broad Institute Genome Sequencing Platform"/>
            <consortium name="Broad Institute Microbial Sequencing Center"/>
            <person name="Fischbach M."/>
            <person name="Godfrey P."/>
            <person name="Ward D."/>
            <person name="Young S."/>
            <person name="Zeng Q."/>
            <person name="Koehrsen M."/>
            <person name="Alvarado L."/>
            <person name="Berlin A.M."/>
            <person name="Bochicchio J."/>
            <person name="Borenstein D."/>
            <person name="Chapman S.B."/>
            <person name="Chen Z."/>
            <person name="Engels R."/>
            <person name="Freedman E."/>
            <person name="Gellesch M."/>
            <person name="Goldberg J."/>
            <person name="Griggs A."/>
            <person name="Gujja S."/>
            <person name="Heilman E.R."/>
            <person name="Heiman D.I."/>
            <person name="Hepburn T.A."/>
            <person name="Howarth C."/>
            <person name="Jen D."/>
            <person name="Larson L."/>
            <person name="Lewis B."/>
            <person name="Mehta T."/>
            <person name="Park D."/>
            <person name="Pearson M."/>
            <person name="Richards J."/>
            <person name="Roberts A."/>
            <person name="Saif S."/>
            <person name="Shea T.D."/>
            <person name="Shenoy N."/>
            <person name="Sisk P."/>
            <person name="Stolte C."/>
            <person name="Sykes S.N."/>
            <person name="Thomson T."/>
            <person name="Walk T."/>
            <person name="White J."/>
            <person name="Yandava C."/>
            <person name="Straight P."/>
            <person name="Clardy J."/>
            <person name="Hung D."/>
            <person name="Kolter R."/>
            <person name="Mekalanos J."/>
            <person name="Walker S."/>
            <person name="Walsh C.T."/>
            <person name="Wieland-Brown L.C."/>
            <person name="Haas B."/>
            <person name="Nusbaum C."/>
            <person name="Birren B."/>
        </authorList>
    </citation>
    <scope>NUCLEOTIDE SEQUENCE [LARGE SCALE GENOMIC DNA]</scope>
    <source>
        <strain evidence="7">DSM 40736 / JCM 4977 / BCRC 1201 / Tue 494</strain>
    </source>
</reference>
<dbReference type="Pfam" id="PF00440">
    <property type="entry name" value="TetR_N"/>
    <property type="match status" value="1"/>
</dbReference>
<sequence length="242" mass="26309">MAKQDRAVRTRQELICSAAEVFDRRGFMSASLADISTGAGVSTGALNFHFSSKKELGETVQAAAEESLRYITTACTEARPSPLQTLIDATHVLATQFGENVVLRAGLGLDNDAAWDGGAELWLKWRSWVRGMLTIAEYEGNLADGVLPDDACSTIMAIVMGIESLGRKDAALCSRCVVTRFWTMVLPSLASEETRTEIDAAGSEVLARWDEHKRTGDDVAGPLTVARCDTCVDERLPDSHRR</sequence>
<feature type="DNA-binding region" description="H-T-H motif" evidence="4">
    <location>
        <begin position="31"/>
        <end position="50"/>
    </location>
</feature>
<evidence type="ECO:0000259" key="5">
    <source>
        <dbReference type="PROSITE" id="PS50977"/>
    </source>
</evidence>
<evidence type="ECO:0000256" key="1">
    <source>
        <dbReference type="ARBA" id="ARBA00023015"/>
    </source>
</evidence>
<accession>D9XDJ8</accession>
<dbReference type="Proteomes" id="UP000004184">
    <property type="component" value="Unassembled WGS sequence"/>
</dbReference>
<dbReference type="InterPro" id="IPR050109">
    <property type="entry name" value="HTH-type_TetR-like_transc_reg"/>
</dbReference>
<dbReference type="EMBL" id="GG657757">
    <property type="protein sequence ID" value="EFL30377.1"/>
    <property type="molecule type" value="Genomic_DNA"/>
</dbReference>
<proteinExistence type="predicted"/>
<dbReference type="Gene3D" id="1.10.357.10">
    <property type="entry name" value="Tetracycline Repressor, domain 2"/>
    <property type="match status" value="1"/>
</dbReference>
<evidence type="ECO:0000256" key="2">
    <source>
        <dbReference type="ARBA" id="ARBA00023125"/>
    </source>
</evidence>
<dbReference type="PRINTS" id="PR00455">
    <property type="entry name" value="HTHTETR"/>
</dbReference>
<dbReference type="HOGENOM" id="CLU_069356_8_0_11"/>
<keyword evidence="1" id="KW-0805">Transcription regulation</keyword>
<dbReference type="NCBIfam" id="NF041196">
    <property type="entry name" value="ScbR_bind_reg"/>
    <property type="match status" value="1"/>
</dbReference>
<keyword evidence="7" id="KW-1185">Reference proteome</keyword>
<keyword evidence="3" id="KW-0804">Transcription</keyword>
<evidence type="ECO:0000256" key="4">
    <source>
        <dbReference type="PROSITE-ProRule" id="PRU00335"/>
    </source>
</evidence>
<evidence type="ECO:0000256" key="3">
    <source>
        <dbReference type="ARBA" id="ARBA00023163"/>
    </source>
</evidence>
<dbReference type="PANTHER" id="PTHR30055">
    <property type="entry name" value="HTH-TYPE TRANSCRIPTIONAL REGULATOR RUTR"/>
    <property type="match status" value="1"/>
</dbReference>
<keyword evidence="2 4" id="KW-0238">DNA-binding</keyword>
<dbReference type="InterPro" id="IPR036271">
    <property type="entry name" value="Tet_transcr_reg_TetR-rel_C_sf"/>
</dbReference>
<dbReference type="InterPro" id="IPR001647">
    <property type="entry name" value="HTH_TetR"/>
</dbReference>
<protein>
    <submittedName>
        <fullName evidence="6">Regulatory protein</fullName>
    </submittedName>
</protein>
<name>D9XDJ8_STRVT</name>
<evidence type="ECO:0000313" key="6">
    <source>
        <dbReference type="EMBL" id="EFL30377.1"/>
    </source>
</evidence>
<dbReference type="PROSITE" id="PS01081">
    <property type="entry name" value="HTH_TETR_1"/>
    <property type="match status" value="1"/>
</dbReference>
<dbReference type="SUPFAM" id="SSF48498">
    <property type="entry name" value="Tetracyclin repressor-like, C-terminal domain"/>
    <property type="match status" value="1"/>
</dbReference>
<dbReference type="InterPro" id="IPR047923">
    <property type="entry name" value="ArpA-like"/>
</dbReference>
<dbReference type="STRING" id="591159.SSQG_00895"/>
<dbReference type="InterPro" id="IPR023772">
    <property type="entry name" value="DNA-bd_HTH_TetR-type_CS"/>
</dbReference>
<feature type="domain" description="HTH tetR-type" evidence="5">
    <location>
        <begin position="8"/>
        <end position="68"/>
    </location>
</feature>
<dbReference type="PROSITE" id="PS50977">
    <property type="entry name" value="HTH_TETR_2"/>
    <property type="match status" value="1"/>
</dbReference>
<dbReference type="InterPro" id="IPR009057">
    <property type="entry name" value="Homeodomain-like_sf"/>
</dbReference>
<organism evidence="6 7">
    <name type="scientific">Streptomyces viridochromogenes (strain DSM 40736 / JCM 4977 / BCRC 1201 / Tue 494)</name>
    <dbReference type="NCBI Taxonomy" id="591159"/>
    <lineage>
        <taxon>Bacteria</taxon>
        <taxon>Bacillati</taxon>
        <taxon>Actinomycetota</taxon>
        <taxon>Actinomycetes</taxon>
        <taxon>Kitasatosporales</taxon>
        <taxon>Streptomycetaceae</taxon>
        <taxon>Streptomyces</taxon>
    </lineage>
</organism>
<dbReference type="AlphaFoldDB" id="D9XDJ8"/>
<dbReference type="GO" id="GO:0003700">
    <property type="term" value="F:DNA-binding transcription factor activity"/>
    <property type="evidence" value="ECO:0007669"/>
    <property type="project" value="TreeGrafter"/>
</dbReference>
<dbReference type="GO" id="GO:0000976">
    <property type="term" value="F:transcription cis-regulatory region binding"/>
    <property type="evidence" value="ECO:0007669"/>
    <property type="project" value="TreeGrafter"/>
</dbReference>
<gene>
    <name evidence="6" type="ORF">SSQG_00895</name>
</gene>
<dbReference type="SUPFAM" id="SSF46689">
    <property type="entry name" value="Homeodomain-like"/>
    <property type="match status" value="1"/>
</dbReference>